<evidence type="ECO:0000313" key="2">
    <source>
        <dbReference type="EMBL" id="THD22128.1"/>
    </source>
</evidence>
<feature type="transmembrane region" description="Helical" evidence="1">
    <location>
        <begin position="81"/>
        <end position="100"/>
    </location>
</feature>
<feature type="transmembrane region" description="Helical" evidence="1">
    <location>
        <begin position="112"/>
        <end position="132"/>
    </location>
</feature>
<dbReference type="EMBL" id="JXXN02002978">
    <property type="protein sequence ID" value="THD22128.1"/>
    <property type="molecule type" value="Genomic_DNA"/>
</dbReference>
<name>A0A4E0RLH2_FASHE</name>
<evidence type="ECO:0000256" key="1">
    <source>
        <dbReference type="SAM" id="Phobius"/>
    </source>
</evidence>
<reference evidence="2" key="1">
    <citation type="submission" date="2019-03" db="EMBL/GenBank/DDBJ databases">
        <title>Improved annotation for the trematode Fasciola hepatica.</title>
        <authorList>
            <person name="Choi Y.-J."/>
            <person name="Martin J."/>
            <person name="Mitreva M."/>
        </authorList>
    </citation>
    <scope>NUCLEOTIDE SEQUENCE [LARGE SCALE GENOMIC DNA]</scope>
</reference>
<keyword evidence="3" id="KW-1185">Reference proteome</keyword>
<dbReference type="AlphaFoldDB" id="A0A4E0RLH2"/>
<evidence type="ECO:0000313" key="3">
    <source>
        <dbReference type="Proteomes" id="UP000230066"/>
    </source>
</evidence>
<dbReference type="Proteomes" id="UP000230066">
    <property type="component" value="Unassembled WGS sequence"/>
</dbReference>
<sequence>MVANRVCFRLFSLSDPKFEFLTASFGNPCFSLRCCFSPTPGHLTIMVSSKAVFYSAVYMICSVGILFANKLVLTTYRFPSFVFLALAQTIFSFLLAHFFLSSRVREGEKLDFLVRVLPLSFCYAVDILMGIAGTGSLR</sequence>
<proteinExistence type="predicted"/>
<keyword evidence="1" id="KW-0472">Membrane</keyword>
<feature type="transmembrane region" description="Helical" evidence="1">
    <location>
        <begin position="51"/>
        <end position="69"/>
    </location>
</feature>
<accession>A0A4E0RLH2</accession>
<keyword evidence="1" id="KW-0812">Transmembrane</keyword>
<gene>
    <name evidence="2" type="ORF">D915_006858</name>
</gene>
<keyword evidence="1" id="KW-1133">Transmembrane helix</keyword>
<comment type="caution">
    <text evidence="2">The sequence shown here is derived from an EMBL/GenBank/DDBJ whole genome shotgun (WGS) entry which is preliminary data.</text>
</comment>
<organism evidence="2 3">
    <name type="scientific">Fasciola hepatica</name>
    <name type="common">Liver fluke</name>
    <dbReference type="NCBI Taxonomy" id="6192"/>
    <lineage>
        <taxon>Eukaryota</taxon>
        <taxon>Metazoa</taxon>
        <taxon>Spiralia</taxon>
        <taxon>Lophotrochozoa</taxon>
        <taxon>Platyhelminthes</taxon>
        <taxon>Trematoda</taxon>
        <taxon>Digenea</taxon>
        <taxon>Plagiorchiida</taxon>
        <taxon>Echinostomata</taxon>
        <taxon>Echinostomatoidea</taxon>
        <taxon>Fasciolidae</taxon>
        <taxon>Fasciola</taxon>
    </lineage>
</organism>
<protein>
    <submittedName>
        <fullName evidence="2">Uncharacterized protein</fullName>
    </submittedName>
</protein>